<evidence type="ECO:0000256" key="1">
    <source>
        <dbReference type="SAM" id="MobiDB-lite"/>
    </source>
</evidence>
<evidence type="ECO:0000313" key="3">
    <source>
        <dbReference type="Proteomes" id="UP000237441"/>
    </source>
</evidence>
<reference evidence="2 3" key="1">
    <citation type="submission" date="2016-07" db="EMBL/GenBank/DDBJ databases">
        <title>Comparative genomics of the entomopathogenic fungus Beauveria bassiana.</title>
        <authorList>
            <person name="Valero Jimenez C.A."/>
            <person name="Zwaan B.J."/>
            <person name="Van Kan J.A."/>
            <person name="Takken W."/>
            <person name="Debets A.J."/>
            <person name="Schoustra S.E."/>
            <person name="Koenraadt C.J."/>
        </authorList>
    </citation>
    <scope>NUCLEOTIDE SEQUENCE [LARGE SCALE GENOMIC DNA]</scope>
    <source>
        <strain evidence="2 3">ARSEF 8028</strain>
    </source>
</reference>
<comment type="caution">
    <text evidence="2">The sequence shown here is derived from an EMBL/GenBank/DDBJ whole genome shotgun (WGS) entry which is preliminary data.</text>
</comment>
<dbReference type="OrthoDB" id="3513679at2759"/>
<dbReference type="Proteomes" id="UP000237441">
    <property type="component" value="Unassembled WGS sequence"/>
</dbReference>
<name>A0A2S7YE61_BEABA</name>
<gene>
    <name evidence="2" type="ORF">BB8028_0004g13750</name>
</gene>
<sequence>MRPFWYIQPVFKAVIVAVQTGEFDFATTDIADMRTLIVATKKEARSGPIDLSLIDAADRLDSVSDNGRLVAVDSRLEVILSFLLGLKQREQALGMQADPADLPVCYMDDRVAWAMEDLGWDPAEPLHGPSSAWVDTDQHSTWTVGTNKDWVLIDSAVECWAYQCYRLRRRAEGERKRWLKDQEQETSEMVQTSKNVNNER</sequence>
<dbReference type="EMBL" id="JRHA01000004">
    <property type="protein sequence ID" value="PQK14445.1"/>
    <property type="molecule type" value="Genomic_DNA"/>
</dbReference>
<protein>
    <submittedName>
        <fullName evidence="2">Uncharacterized protein</fullName>
    </submittedName>
</protein>
<organism evidence="2 3">
    <name type="scientific">Beauveria bassiana</name>
    <name type="common">White muscardine disease fungus</name>
    <name type="synonym">Tritirachium shiotae</name>
    <dbReference type="NCBI Taxonomy" id="176275"/>
    <lineage>
        <taxon>Eukaryota</taxon>
        <taxon>Fungi</taxon>
        <taxon>Dikarya</taxon>
        <taxon>Ascomycota</taxon>
        <taxon>Pezizomycotina</taxon>
        <taxon>Sordariomycetes</taxon>
        <taxon>Hypocreomycetidae</taxon>
        <taxon>Hypocreales</taxon>
        <taxon>Cordycipitaceae</taxon>
        <taxon>Beauveria</taxon>
    </lineage>
</organism>
<evidence type="ECO:0000313" key="2">
    <source>
        <dbReference type="EMBL" id="PQK14445.1"/>
    </source>
</evidence>
<feature type="region of interest" description="Disordered" evidence="1">
    <location>
        <begin position="180"/>
        <end position="200"/>
    </location>
</feature>
<dbReference type="AlphaFoldDB" id="A0A2S7YE61"/>
<accession>A0A2S7YE61</accession>
<proteinExistence type="predicted"/>
<feature type="compositionally biased region" description="Polar residues" evidence="1">
    <location>
        <begin position="187"/>
        <end position="200"/>
    </location>
</feature>